<sequence length="160" mass="17733">MRHSGSRHGWQLDATNVVTPLLSLITNVSMDHEQYLGTTLTEVSTEKAGIIKQGIPVVSGVANDDSGMVIRRTCDERKAPLFLFTREFNGSFSKENKKSWEYHGLDGQVLADLPMALRGNYQVANASLALAAVQLLRQQGWTVTEEQLSTGLQQTFWPGR</sequence>
<name>A0A3S4TDA3_9BACT</name>
<evidence type="ECO:0000256" key="1">
    <source>
        <dbReference type="ARBA" id="ARBA00008276"/>
    </source>
</evidence>
<keyword evidence="3" id="KW-0547">Nucleotide-binding</keyword>
<reference evidence="6 7" key="1">
    <citation type="submission" date="2017-01" db="EMBL/GenBank/DDBJ databases">
        <title>The cable genome- insights into the physiology and evolution of filamentous bacteria capable of sulfide oxidation via long distance electron transfer.</title>
        <authorList>
            <person name="Schreiber L."/>
            <person name="Bjerg J.T."/>
            <person name="Boggild A."/>
            <person name="Van De Vossenberg J."/>
            <person name="Meysman F."/>
            <person name="Nielsen L.P."/>
            <person name="Schramm A."/>
            <person name="Kjeldsen K.U."/>
        </authorList>
    </citation>
    <scope>NUCLEOTIDE SEQUENCE [LARGE SCALE GENOMIC DNA]</scope>
    <source>
        <strain evidence="6">MCF</strain>
    </source>
</reference>
<dbReference type="InterPro" id="IPR036565">
    <property type="entry name" value="Mur-like_cat_sf"/>
</dbReference>
<organism evidence="6 7">
    <name type="scientific">Candidatus Electrothrix aarhusensis</name>
    <dbReference type="NCBI Taxonomy" id="1859131"/>
    <lineage>
        <taxon>Bacteria</taxon>
        <taxon>Pseudomonadati</taxon>
        <taxon>Thermodesulfobacteriota</taxon>
        <taxon>Desulfobulbia</taxon>
        <taxon>Desulfobulbales</taxon>
        <taxon>Desulfobulbaceae</taxon>
        <taxon>Candidatus Electrothrix</taxon>
    </lineage>
</organism>
<dbReference type="GO" id="GO:0046654">
    <property type="term" value="P:tetrahydrofolate biosynthetic process"/>
    <property type="evidence" value="ECO:0007669"/>
    <property type="project" value="UniProtKB-UniPathway"/>
</dbReference>
<accession>A0A3S4TDA3</accession>
<keyword evidence="2 6" id="KW-0436">Ligase</keyword>
<keyword evidence="4" id="KW-0067">ATP-binding</keyword>
<keyword evidence="7" id="KW-1185">Reference proteome</keyword>
<evidence type="ECO:0000313" key="6">
    <source>
        <dbReference type="EMBL" id="RWX48066.1"/>
    </source>
</evidence>
<dbReference type="EMBL" id="MTKO01000008">
    <property type="protein sequence ID" value="RWX48066.1"/>
    <property type="molecule type" value="Genomic_DNA"/>
</dbReference>
<gene>
    <name evidence="6" type="primary">fgs</name>
    <name evidence="6" type="ORF">H206_05359</name>
</gene>
<dbReference type="AlphaFoldDB" id="A0A3S4TDA3"/>
<dbReference type="GO" id="GO:0005524">
    <property type="term" value="F:ATP binding"/>
    <property type="evidence" value="ECO:0007669"/>
    <property type="project" value="UniProtKB-KW"/>
</dbReference>
<dbReference type="GO" id="GO:0008841">
    <property type="term" value="F:dihydrofolate synthase activity"/>
    <property type="evidence" value="ECO:0007669"/>
    <property type="project" value="UniProtKB-EC"/>
</dbReference>
<evidence type="ECO:0000256" key="3">
    <source>
        <dbReference type="ARBA" id="ARBA00022741"/>
    </source>
</evidence>
<protein>
    <submittedName>
        <fullName evidence="6">Mur ligase middle domain-containing protein</fullName>
        <ecNumber evidence="6">6.3.2.12</ecNumber>
        <ecNumber evidence="6">6.3.2.17</ecNumber>
    </submittedName>
</protein>
<evidence type="ECO:0000256" key="2">
    <source>
        <dbReference type="ARBA" id="ARBA00022598"/>
    </source>
</evidence>
<dbReference type="PANTHER" id="PTHR11136">
    <property type="entry name" value="FOLYLPOLYGLUTAMATE SYNTHASE-RELATED"/>
    <property type="match status" value="1"/>
</dbReference>
<dbReference type="GO" id="GO:0005737">
    <property type="term" value="C:cytoplasm"/>
    <property type="evidence" value="ECO:0007669"/>
    <property type="project" value="TreeGrafter"/>
</dbReference>
<dbReference type="InterPro" id="IPR001645">
    <property type="entry name" value="Folylpolyglutamate_synth"/>
</dbReference>
<dbReference type="Gene3D" id="3.40.1190.10">
    <property type="entry name" value="Mur-like, catalytic domain"/>
    <property type="match status" value="1"/>
</dbReference>
<dbReference type="EC" id="6.3.2.17" evidence="6"/>
<feature type="domain" description="Mur ligase central" evidence="5">
    <location>
        <begin position="12"/>
        <end position="133"/>
    </location>
</feature>
<comment type="similarity">
    <text evidence="1">Belongs to the folylpolyglutamate synthase family.</text>
</comment>
<dbReference type="UniPathway" id="UPA00077">
    <property type="reaction ID" value="UER00157"/>
</dbReference>
<dbReference type="InterPro" id="IPR013221">
    <property type="entry name" value="Mur_ligase_cen"/>
</dbReference>
<dbReference type="EC" id="6.3.2.12" evidence="6"/>
<dbReference type="SUPFAM" id="SSF53623">
    <property type="entry name" value="MurD-like peptide ligases, catalytic domain"/>
    <property type="match status" value="1"/>
</dbReference>
<evidence type="ECO:0000313" key="7">
    <source>
        <dbReference type="Proteomes" id="UP000287853"/>
    </source>
</evidence>
<dbReference type="Proteomes" id="UP000287853">
    <property type="component" value="Unassembled WGS sequence"/>
</dbReference>
<evidence type="ECO:0000256" key="4">
    <source>
        <dbReference type="ARBA" id="ARBA00022840"/>
    </source>
</evidence>
<dbReference type="GO" id="GO:0004326">
    <property type="term" value="F:tetrahydrofolylpolyglutamate synthase activity"/>
    <property type="evidence" value="ECO:0007669"/>
    <property type="project" value="UniProtKB-EC"/>
</dbReference>
<dbReference type="PANTHER" id="PTHR11136:SF0">
    <property type="entry name" value="DIHYDROFOLATE SYNTHETASE-RELATED"/>
    <property type="match status" value="1"/>
</dbReference>
<dbReference type="Pfam" id="PF08245">
    <property type="entry name" value="Mur_ligase_M"/>
    <property type="match status" value="1"/>
</dbReference>
<comment type="caution">
    <text evidence="6">The sequence shown here is derived from an EMBL/GenBank/DDBJ whole genome shotgun (WGS) entry which is preliminary data.</text>
</comment>
<evidence type="ECO:0000259" key="5">
    <source>
        <dbReference type="Pfam" id="PF08245"/>
    </source>
</evidence>
<proteinExistence type="inferred from homology"/>